<dbReference type="InterPro" id="IPR011564">
    <property type="entry name" value="Telomer_end-bd_POT1/Cdc13"/>
</dbReference>
<dbReference type="SUPFAM" id="SSF64484">
    <property type="entry name" value="beta and beta-prime subunits of DNA dependent RNA-polymerase"/>
    <property type="match status" value="1"/>
</dbReference>
<reference evidence="3 4" key="1">
    <citation type="journal article" date="2020" name="ISME J.">
        <title>Uncovering the hidden diversity of litter-decomposition mechanisms in mushroom-forming fungi.</title>
        <authorList>
            <person name="Floudas D."/>
            <person name="Bentzer J."/>
            <person name="Ahren D."/>
            <person name="Johansson T."/>
            <person name="Persson P."/>
            <person name="Tunlid A."/>
        </authorList>
    </citation>
    <scope>NUCLEOTIDE SEQUENCE [LARGE SCALE GENOMIC DNA]</scope>
    <source>
        <strain evidence="3 4">CBS 291.85</strain>
    </source>
</reference>
<feature type="region of interest" description="Disordered" evidence="1">
    <location>
        <begin position="113"/>
        <end position="138"/>
    </location>
</feature>
<dbReference type="OrthoDB" id="2186770at2759"/>
<evidence type="ECO:0000313" key="4">
    <source>
        <dbReference type="Proteomes" id="UP000559256"/>
    </source>
</evidence>
<dbReference type="GO" id="GO:0003677">
    <property type="term" value="F:DNA binding"/>
    <property type="evidence" value="ECO:0007669"/>
    <property type="project" value="InterPro"/>
</dbReference>
<dbReference type="SUPFAM" id="SSF50249">
    <property type="entry name" value="Nucleic acid-binding proteins"/>
    <property type="match status" value="1"/>
</dbReference>
<keyword evidence="4" id="KW-1185">Reference proteome</keyword>
<feature type="region of interest" description="Disordered" evidence="1">
    <location>
        <begin position="304"/>
        <end position="363"/>
    </location>
</feature>
<feature type="compositionally biased region" description="Basic residues" evidence="1">
    <location>
        <begin position="313"/>
        <end position="330"/>
    </location>
</feature>
<dbReference type="Proteomes" id="UP000559256">
    <property type="component" value="Unassembled WGS sequence"/>
</dbReference>
<feature type="compositionally biased region" description="Polar residues" evidence="1">
    <location>
        <begin position="341"/>
        <end position="359"/>
    </location>
</feature>
<proteinExistence type="predicted"/>
<dbReference type="AlphaFoldDB" id="A0A8H5LY43"/>
<protein>
    <recommendedName>
        <fullName evidence="2">Telomeric single stranded DNA binding POT1/Cdc13 domain-containing protein</fullName>
    </recommendedName>
</protein>
<comment type="caution">
    <text evidence="3">The sequence shown here is derived from an EMBL/GenBank/DDBJ whole genome shotgun (WGS) entry which is preliminary data.</text>
</comment>
<accession>A0A8H5LY43</accession>
<dbReference type="Gene3D" id="2.40.50.140">
    <property type="entry name" value="Nucleic acid-binding proteins"/>
    <property type="match status" value="1"/>
</dbReference>
<dbReference type="GO" id="GO:0000781">
    <property type="term" value="C:chromosome, telomeric region"/>
    <property type="evidence" value="ECO:0007669"/>
    <property type="project" value="InterPro"/>
</dbReference>
<gene>
    <name evidence="3" type="ORF">D9758_000812</name>
</gene>
<evidence type="ECO:0000256" key="1">
    <source>
        <dbReference type="SAM" id="MobiDB-lite"/>
    </source>
</evidence>
<evidence type="ECO:0000313" key="3">
    <source>
        <dbReference type="EMBL" id="KAF5373837.1"/>
    </source>
</evidence>
<name>A0A8H5LY43_9AGAR</name>
<dbReference type="Pfam" id="PF02765">
    <property type="entry name" value="POT1"/>
    <property type="match status" value="1"/>
</dbReference>
<dbReference type="EMBL" id="JAACJM010000003">
    <property type="protein sequence ID" value="KAF5373837.1"/>
    <property type="molecule type" value="Genomic_DNA"/>
</dbReference>
<dbReference type="GO" id="GO:0000723">
    <property type="term" value="P:telomere maintenance"/>
    <property type="evidence" value="ECO:0007669"/>
    <property type="project" value="InterPro"/>
</dbReference>
<dbReference type="InterPro" id="IPR012340">
    <property type="entry name" value="NA-bd_OB-fold"/>
</dbReference>
<organism evidence="3 4">
    <name type="scientific">Tetrapyrgos nigripes</name>
    <dbReference type="NCBI Taxonomy" id="182062"/>
    <lineage>
        <taxon>Eukaryota</taxon>
        <taxon>Fungi</taxon>
        <taxon>Dikarya</taxon>
        <taxon>Basidiomycota</taxon>
        <taxon>Agaricomycotina</taxon>
        <taxon>Agaricomycetes</taxon>
        <taxon>Agaricomycetidae</taxon>
        <taxon>Agaricales</taxon>
        <taxon>Marasmiineae</taxon>
        <taxon>Marasmiaceae</taxon>
        <taxon>Tetrapyrgos</taxon>
    </lineage>
</organism>
<evidence type="ECO:0000259" key="2">
    <source>
        <dbReference type="Pfam" id="PF02765"/>
    </source>
</evidence>
<feature type="domain" description="Telomeric single stranded DNA binding POT1/Cdc13" evidence="2">
    <location>
        <begin position="389"/>
        <end position="537"/>
    </location>
</feature>
<sequence length="659" mass="74212">MEKWKKTFSSAVEASKDLSIHLNKALHEDLNPLKVLNLFRRIFDEPSVAQDGAFNEHDLTIKLLEIVFTNAIIKQALAKGVPTPNLMEHWELSSPVALFQHLILTHILMKRHREPGNQDTQNKRAKTHPGQDETFSDPDARRYVSGIIQNPKDQSGYVPCKVFMKWNVPYIRLFVDTTESGSGKIEVHFQGQCLAAFQQLGVEFDVQDEFLLALQGFSLKRDLPTKNSSGIIFTYSQGALFKFTKRRRVPLNVSVVDTWDVIPKQEEVGPGMVDWYDPAPITPPLVSVAAEPVLQPIIANNQAVPPDAEFSNKKSRKQRHKDRHKERKAKKLVDAKPASLETDNVQPKSGSANSNTPNNVPAEDSAGMLSVEVYHAALQTVRHCTALSNLKPESFSTVSGVVIEVGEIKATPHRYLSRSFKLVDPTSYELQDGGYCYPNAVTANCFTLKYPEWLPAVQEGDVVILSAALGDKFNGRISIKGYFDRLKWCIYSPTSGQVHYGEINDVPRSETIDGCNFTPFYEPHESELQLCRHLSEWWSAVQEKQKKVQGRVYSVGADVGINQVQRKEMCVGTVYSMKNVRLKRDPNGMYKGNQQEAKIYALNNNALYNEDLKALLLWKEAWKAKHGSEGLKFETLEICQVPMESFFNCVVQSGPVLLF</sequence>